<comment type="caution">
    <text evidence="1">The sequence shown here is derived from an EMBL/GenBank/DDBJ whole genome shotgun (WGS) entry which is preliminary data.</text>
</comment>
<dbReference type="Proteomes" id="UP001162483">
    <property type="component" value="Unassembled WGS sequence"/>
</dbReference>
<accession>A0ABN9DX00</accession>
<reference evidence="1" key="1">
    <citation type="submission" date="2023-05" db="EMBL/GenBank/DDBJ databases">
        <authorList>
            <person name="Stuckert A."/>
        </authorList>
    </citation>
    <scope>NUCLEOTIDE SEQUENCE</scope>
</reference>
<gene>
    <name evidence="1" type="ORF">SPARVUS_LOCUS8246370</name>
</gene>
<organism evidence="1 2">
    <name type="scientific">Staurois parvus</name>
    <dbReference type="NCBI Taxonomy" id="386267"/>
    <lineage>
        <taxon>Eukaryota</taxon>
        <taxon>Metazoa</taxon>
        <taxon>Chordata</taxon>
        <taxon>Craniata</taxon>
        <taxon>Vertebrata</taxon>
        <taxon>Euteleostomi</taxon>
        <taxon>Amphibia</taxon>
        <taxon>Batrachia</taxon>
        <taxon>Anura</taxon>
        <taxon>Neobatrachia</taxon>
        <taxon>Ranoidea</taxon>
        <taxon>Ranidae</taxon>
        <taxon>Staurois</taxon>
    </lineage>
</organism>
<sequence>MVSPPLLLTQHTRTRLRLSITGCVLELPSLSLFLSWCQENLSKVIHADRR</sequence>
<dbReference type="EMBL" id="CATNWA010014779">
    <property type="protein sequence ID" value="CAI9575807.1"/>
    <property type="molecule type" value="Genomic_DNA"/>
</dbReference>
<protein>
    <submittedName>
        <fullName evidence="1">Uncharacterized protein</fullName>
    </submittedName>
</protein>
<evidence type="ECO:0000313" key="1">
    <source>
        <dbReference type="EMBL" id="CAI9575807.1"/>
    </source>
</evidence>
<keyword evidence="2" id="KW-1185">Reference proteome</keyword>
<evidence type="ECO:0000313" key="2">
    <source>
        <dbReference type="Proteomes" id="UP001162483"/>
    </source>
</evidence>
<proteinExistence type="predicted"/>
<name>A0ABN9DX00_9NEOB</name>
<feature type="non-terminal residue" evidence="1">
    <location>
        <position position="50"/>
    </location>
</feature>